<dbReference type="SMART" id="SM00355">
    <property type="entry name" value="ZnF_C2H2"/>
    <property type="match status" value="3"/>
</dbReference>
<keyword evidence="5" id="KW-1185">Reference proteome</keyword>
<feature type="domain" description="C2H2-type" evidence="3">
    <location>
        <begin position="91"/>
        <end position="113"/>
    </location>
</feature>
<organism evidence="5 6">
    <name type="scientific">Toxocara canis</name>
    <name type="common">Canine roundworm</name>
    <dbReference type="NCBI Taxonomy" id="6265"/>
    <lineage>
        <taxon>Eukaryota</taxon>
        <taxon>Metazoa</taxon>
        <taxon>Ecdysozoa</taxon>
        <taxon>Nematoda</taxon>
        <taxon>Chromadorea</taxon>
        <taxon>Rhabditida</taxon>
        <taxon>Spirurina</taxon>
        <taxon>Ascaridomorpha</taxon>
        <taxon>Ascaridoidea</taxon>
        <taxon>Toxocaridae</taxon>
        <taxon>Toxocara</taxon>
    </lineage>
</organism>
<name>A0A183V206_TOXCA</name>
<dbReference type="EMBL" id="UYWY01022445">
    <property type="protein sequence ID" value="VDM46097.1"/>
    <property type="molecule type" value="Genomic_DNA"/>
</dbReference>
<reference evidence="6" key="1">
    <citation type="submission" date="2016-06" db="UniProtKB">
        <authorList>
            <consortium name="WormBaseParasite"/>
        </authorList>
    </citation>
    <scope>IDENTIFICATION</scope>
</reference>
<proteinExistence type="predicted"/>
<protein>
    <submittedName>
        <fullName evidence="6">C2H2-type domain-containing protein</fullName>
    </submittedName>
</protein>
<feature type="region of interest" description="Disordered" evidence="2">
    <location>
        <begin position="141"/>
        <end position="202"/>
    </location>
</feature>
<feature type="compositionally biased region" description="Basic and acidic residues" evidence="2">
    <location>
        <begin position="185"/>
        <end position="196"/>
    </location>
</feature>
<dbReference type="PROSITE" id="PS00028">
    <property type="entry name" value="ZINC_FINGER_C2H2_1"/>
    <property type="match status" value="2"/>
</dbReference>
<reference evidence="4 5" key="2">
    <citation type="submission" date="2018-11" db="EMBL/GenBank/DDBJ databases">
        <authorList>
            <consortium name="Pathogen Informatics"/>
        </authorList>
    </citation>
    <scope>NUCLEOTIDE SEQUENCE [LARGE SCALE GENOMIC DNA]</scope>
</reference>
<dbReference type="AlphaFoldDB" id="A0A183V206"/>
<keyword evidence="1" id="KW-0863">Zinc-finger</keyword>
<feature type="compositionally biased region" description="Polar residues" evidence="2">
    <location>
        <begin position="371"/>
        <end position="383"/>
    </location>
</feature>
<feature type="region of interest" description="Disordered" evidence="2">
    <location>
        <begin position="283"/>
        <end position="383"/>
    </location>
</feature>
<gene>
    <name evidence="4" type="ORF">TCNE_LOCUS14776</name>
</gene>
<feature type="compositionally biased region" description="Polar residues" evidence="2">
    <location>
        <begin position="296"/>
        <end position="336"/>
    </location>
</feature>
<feature type="compositionally biased region" description="Basic and acidic residues" evidence="2">
    <location>
        <begin position="143"/>
        <end position="161"/>
    </location>
</feature>
<evidence type="ECO:0000256" key="2">
    <source>
        <dbReference type="SAM" id="MobiDB-lite"/>
    </source>
</evidence>
<feature type="region of interest" description="Disordered" evidence="2">
    <location>
        <begin position="426"/>
        <end position="473"/>
    </location>
</feature>
<evidence type="ECO:0000259" key="3">
    <source>
        <dbReference type="PROSITE" id="PS50157"/>
    </source>
</evidence>
<evidence type="ECO:0000256" key="1">
    <source>
        <dbReference type="PROSITE-ProRule" id="PRU00042"/>
    </source>
</evidence>
<sequence length="606" mass="67829">MYILVFIYREFAFPTPDIVYDLRRYISPDFAEFIKHGDRGEKDIRLDNSLRSFHISEENRLLHFFAKTNFCMDESTMHRTSRNDIPKATIFLCYECGDMFTSKLPYDEHILVHQAVSLCHQIYEYETRGLPFEIEQMRPIANGEKDTVKNKKEGSVAECREPPPPPPSSVSSRRNTVAGAPQRKRSFDVPPKRKMTDPLPGSLVCISKKRSASSKLKLKMPQPILSDGGQCRRDVPALLTKGAVLKPANGISQQKISDSTSQKLSNPSNNFYSEATLTASETKTTLTSEGLRSASLPCTSSKTNISKRSAESATEPNQQNEGTMKQSIDSSSQIKASKNERRTNLPQQSQRSRETDRERSIEASREPARSGSKTLEASEGSLGQMNSRLAYPCPYDVNESKNRSIAQCNELKGSVVKEVREKMFEKRKEGAVPKQSPEALGESTNPTEHLLPSITGSSLGVEEPKGGSRIGGTVDTLKKLSTQAVVQNRASSPIVATQKCLLCEYRSSQGWEMVEHIVRVHKVSIAIVEKTAFIDGQWTAKEMLVAEAKCNFCTRSFSEATDYYLHIIICHRNGMFTPDAKRLNCVVHMAHPNLPVQRINITMRRP</sequence>
<dbReference type="GO" id="GO:0008270">
    <property type="term" value="F:zinc ion binding"/>
    <property type="evidence" value="ECO:0007669"/>
    <property type="project" value="UniProtKB-KW"/>
</dbReference>
<dbReference type="InterPro" id="IPR013087">
    <property type="entry name" value="Znf_C2H2_type"/>
</dbReference>
<evidence type="ECO:0000313" key="4">
    <source>
        <dbReference type="EMBL" id="VDM46097.1"/>
    </source>
</evidence>
<keyword evidence="1" id="KW-0479">Metal-binding</keyword>
<dbReference type="Proteomes" id="UP000050794">
    <property type="component" value="Unassembled WGS sequence"/>
</dbReference>
<keyword evidence="1" id="KW-0862">Zinc</keyword>
<accession>A0A183V206</accession>
<dbReference type="WBParaSite" id="TCNE_0001477601-mRNA-1">
    <property type="protein sequence ID" value="TCNE_0001477601-mRNA-1"/>
    <property type="gene ID" value="TCNE_0001477601"/>
</dbReference>
<dbReference type="PROSITE" id="PS50157">
    <property type="entry name" value="ZINC_FINGER_C2H2_2"/>
    <property type="match status" value="1"/>
</dbReference>
<feature type="compositionally biased region" description="Basic and acidic residues" evidence="2">
    <location>
        <begin position="351"/>
        <end position="368"/>
    </location>
</feature>
<evidence type="ECO:0000313" key="6">
    <source>
        <dbReference type="WBParaSite" id="TCNE_0001477601-mRNA-1"/>
    </source>
</evidence>
<evidence type="ECO:0000313" key="5">
    <source>
        <dbReference type="Proteomes" id="UP000050794"/>
    </source>
</evidence>